<evidence type="ECO:0000313" key="3">
    <source>
        <dbReference type="EMBL" id="NOD30034.1"/>
    </source>
</evidence>
<feature type="domain" description="Putative Flp pilus-assembly TadG-like N-terminal" evidence="2">
    <location>
        <begin position="29"/>
        <end position="74"/>
    </location>
</feature>
<evidence type="ECO:0000313" key="6">
    <source>
        <dbReference type="Proteomes" id="UP000599383"/>
    </source>
</evidence>
<dbReference type="EMBL" id="WVRA01000001">
    <property type="protein sequence ID" value="NOE17587.1"/>
    <property type="molecule type" value="Genomic_DNA"/>
</dbReference>
<dbReference type="Pfam" id="PF13400">
    <property type="entry name" value="Tad"/>
    <property type="match status" value="1"/>
</dbReference>
<keyword evidence="6" id="KW-1185">Reference proteome</keyword>
<evidence type="ECO:0000259" key="2">
    <source>
        <dbReference type="Pfam" id="PF13400"/>
    </source>
</evidence>
<dbReference type="Proteomes" id="UP000597886">
    <property type="component" value="Unassembled WGS sequence"/>
</dbReference>
<dbReference type="Proteomes" id="UP000599383">
    <property type="component" value="Unassembled WGS sequence"/>
</dbReference>
<dbReference type="InterPro" id="IPR036465">
    <property type="entry name" value="vWFA_dom_sf"/>
</dbReference>
<comment type="caution">
    <text evidence="4">The sequence shown here is derived from an EMBL/GenBank/DDBJ whole genome shotgun (WGS) entry which is preliminary data.</text>
</comment>
<name>A0AA90Z0P3_9RHOB</name>
<protein>
    <recommendedName>
        <fullName evidence="2">Putative Flp pilus-assembly TadG-like N-terminal domain-containing protein</fullName>
    </recommendedName>
</protein>
<feature type="transmembrane region" description="Helical" evidence="1">
    <location>
        <begin position="31"/>
        <end position="50"/>
    </location>
</feature>
<dbReference type="RefSeq" id="WP_171119524.1">
    <property type="nucleotide sequence ID" value="NZ_WVRA01000001.1"/>
</dbReference>
<proteinExistence type="predicted"/>
<dbReference type="EMBL" id="WVQY01000002">
    <property type="protein sequence ID" value="NOD30034.1"/>
    <property type="molecule type" value="Genomic_DNA"/>
</dbReference>
<dbReference type="Gene3D" id="3.40.50.410">
    <property type="entry name" value="von Willebrand factor, type A domain"/>
    <property type="match status" value="1"/>
</dbReference>
<dbReference type="SUPFAM" id="SSF53300">
    <property type="entry name" value="vWA-like"/>
    <property type="match status" value="1"/>
</dbReference>
<evidence type="ECO:0000313" key="4">
    <source>
        <dbReference type="EMBL" id="NOE17587.1"/>
    </source>
</evidence>
<sequence length="561" mass="61531">MIIFSLQNDGSKPKHKISQLRLFARKEDGTFTIFTLLILILMLAITGMAMDLMTYERDRASLQSTLDRAVLAAADLDQKLPPKDVVDAYMEKAGLGHLEKTVTVTEGFGSRKVAATANAVVPTRFMRFGKVTELNMKAASTAIESIGSVEISLVLDMSGSMTRSSATAGKSKIEVLRTAAKGFVTKMLEESGETKISMSIVPYATQVNAGQDILGKFTNVTSEHNYSHCVNFTSGQFGSATLSPNTFYQRTGHFDPWRYNSANVNGVSTDGEQPPAYFVCPVRSGSEITAVTDNVQYLHNRIDALTASGNTSIDVGMKWGVGMLDPSFQPVINALATENKVPAKFALRPESYDSDVLKVVIVMTDGQNTSQYMLDSSARSGLTEVWFNPDYQRPDGKKGEYSIRYSTNPDRWVWMQHTEENGSYVTAGHPFGNPPNENSSNEEIGTATRLTYPELFARASLWWNAKNNFYWQSNHENNWYYGLRKSVGSSTKNARTTSICGAAKDKGVIIYGIAFEAPTSGLNTIKSCASSDSHVHNVAGLDLDKAFTAIASSIRKLRLTQ</sequence>
<evidence type="ECO:0000256" key="1">
    <source>
        <dbReference type="SAM" id="Phobius"/>
    </source>
</evidence>
<reference evidence="4 6" key="1">
    <citation type="submission" date="2019-12" db="EMBL/GenBank/DDBJ databases">
        <title>Ruegeria JWLKs population differentiation of coral mucus and skeleton niches.</title>
        <authorList>
            <person name="Luo D."/>
        </authorList>
    </citation>
    <scope>NUCLEOTIDE SEQUENCE</scope>
    <source>
        <strain evidence="4">HKCCD6181</strain>
        <strain evidence="3 6">HKCCD6238</strain>
    </source>
</reference>
<evidence type="ECO:0000313" key="5">
    <source>
        <dbReference type="Proteomes" id="UP000597886"/>
    </source>
</evidence>
<keyword evidence="1" id="KW-0472">Membrane</keyword>
<organism evidence="4 5">
    <name type="scientific">Ruegeria atlantica</name>
    <dbReference type="NCBI Taxonomy" id="81569"/>
    <lineage>
        <taxon>Bacteria</taxon>
        <taxon>Pseudomonadati</taxon>
        <taxon>Pseudomonadota</taxon>
        <taxon>Alphaproteobacteria</taxon>
        <taxon>Rhodobacterales</taxon>
        <taxon>Roseobacteraceae</taxon>
        <taxon>Ruegeria</taxon>
    </lineage>
</organism>
<dbReference type="InterPro" id="IPR028087">
    <property type="entry name" value="Tad_N"/>
</dbReference>
<dbReference type="AlphaFoldDB" id="A0AA90Z0P3"/>
<gene>
    <name evidence="3" type="ORF">GS617_07125</name>
    <name evidence="4" type="ORF">GS634_05550</name>
</gene>
<accession>A0AA90Z0P3</accession>
<keyword evidence="1" id="KW-0812">Transmembrane</keyword>
<keyword evidence="1" id="KW-1133">Transmembrane helix</keyword>